<organism evidence="1 2">
    <name type="scientific">Dermatophagoides farinae</name>
    <name type="common">American house dust mite</name>
    <dbReference type="NCBI Taxonomy" id="6954"/>
    <lineage>
        <taxon>Eukaryota</taxon>
        <taxon>Metazoa</taxon>
        <taxon>Ecdysozoa</taxon>
        <taxon>Arthropoda</taxon>
        <taxon>Chelicerata</taxon>
        <taxon>Arachnida</taxon>
        <taxon>Acari</taxon>
        <taxon>Acariformes</taxon>
        <taxon>Sarcoptiformes</taxon>
        <taxon>Astigmata</taxon>
        <taxon>Psoroptidia</taxon>
        <taxon>Analgoidea</taxon>
        <taxon>Pyroglyphidae</taxon>
        <taxon>Dermatophagoidinae</taxon>
        <taxon>Dermatophagoides</taxon>
    </lineage>
</organism>
<dbReference type="EMBL" id="ASGP02000005">
    <property type="protein sequence ID" value="KAH9505929.1"/>
    <property type="molecule type" value="Genomic_DNA"/>
</dbReference>
<keyword evidence="2" id="KW-1185">Reference proteome</keyword>
<reference evidence="1" key="1">
    <citation type="submission" date="2013-05" db="EMBL/GenBank/DDBJ databases">
        <authorList>
            <person name="Yim A.K.Y."/>
            <person name="Chan T.F."/>
            <person name="Ji K.M."/>
            <person name="Liu X.Y."/>
            <person name="Zhou J.W."/>
            <person name="Li R.Q."/>
            <person name="Yang K.Y."/>
            <person name="Li J."/>
            <person name="Li M."/>
            <person name="Law P.T.W."/>
            <person name="Wu Y.L."/>
            <person name="Cai Z.L."/>
            <person name="Qin H."/>
            <person name="Bao Y."/>
            <person name="Leung R.K.K."/>
            <person name="Ng P.K.S."/>
            <person name="Zou J."/>
            <person name="Zhong X.J."/>
            <person name="Ran P.X."/>
            <person name="Zhong N.S."/>
            <person name="Liu Z.G."/>
            <person name="Tsui S.K.W."/>
        </authorList>
    </citation>
    <scope>NUCLEOTIDE SEQUENCE</scope>
    <source>
        <strain evidence="1">Derf</strain>
        <tissue evidence="1">Whole organism</tissue>
    </source>
</reference>
<dbReference type="Proteomes" id="UP000790347">
    <property type="component" value="Unassembled WGS sequence"/>
</dbReference>
<reference evidence="1" key="2">
    <citation type="journal article" date="2022" name="Res Sq">
        <title>Comparative Genomics Reveals Insights into the Divergent Evolution of Astigmatic Mites and Household Pest Adaptations.</title>
        <authorList>
            <person name="Xiong Q."/>
            <person name="Wan A.T.-Y."/>
            <person name="Liu X.-Y."/>
            <person name="Fung C.S.-H."/>
            <person name="Xiao X."/>
            <person name="Malainual N."/>
            <person name="Hou J."/>
            <person name="Wang L."/>
            <person name="Wang M."/>
            <person name="Yang K."/>
            <person name="Cui Y."/>
            <person name="Leung E."/>
            <person name="Nong W."/>
            <person name="Shin S.-K."/>
            <person name="Au S."/>
            <person name="Jeong K.Y."/>
            <person name="Chew F.T."/>
            <person name="Hui J."/>
            <person name="Leung T.F."/>
            <person name="Tungtrongchitr A."/>
            <person name="Zhong N."/>
            <person name="Liu Z."/>
            <person name="Tsui S."/>
        </authorList>
    </citation>
    <scope>NUCLEOTIDE SEQUENCE</scope>
    <source>
        <strain evidence="1">Derf</strain>
        <tissue evidence="1">Whole organism</tissue>
    </source>
</reference>
<gene>
    <name evidence="1" type="ORF">DERF_010692</name>
</gene>
<name>A0A922L424_DERFA</name>
<evidence type="ECO:0000313" key="1">
    <source>
        <dbReference type="EMBL" id="KAH9505929.1"/>
    </source>
</evidence>
<dbReference type="AlphaFoldDB" id="A0A922L424"/>
<protein>
    <submittedName>
        <fullName evidence="1">Uncharacterized protein</fullName>
    </submittedName>
</protein>
<proteinExistence type="predicted"/>
<comment type="caution">
    <text evidence="1">The sequence shown here is derived from an EMBL/GenBank/DDBJ whole genome shotgun (WGS) entry which is preliminary data.</text>
</comment>
<evidence type="ECO:0000313" key="2">
    <source>
        <dbReference type="Proteomes" id="UP000790347"/>
    </source>
</evidence>
<accession>A0A922L424</accession>
<sequence length="62" mass="6962">MIDDDDNDEVVELIKCVKLWEKEIMGGGRNGKEEKAIQRNGIFSAVLFIHSNRTGGGSKQRK</sequence>